<proteinExistence type="predicted"/>
<dbReference type="AlphaFoldDB" id="S3D047"/>
<keyword evidence="2" id="KW-1185">Reference proteome</keyword>
<protein>
    <submittedName>
        <fullName evidence="1">Uncharacterized protein</fullName>
    </submittedName>
</protein>
<name>S3D047_GLAL2</name>
<dbReference type="RefSeq" id="XP_008086755.1">
    <property type="nucleotide sequence ID" value="XM_008088564.1"/>
</dbReference>
<dbReference type="Proteomes" id="UP000016922">
    <property type="component" value="Unassembled WGS sequence"/>
</dbReference>
<dbReference type="EMBL" id="KE145371">
    <property type="protein sequence ID" value="EPE25436.1"/>
    <property type="molecule type" value="Genomic_DNA"/>
</dbReference>
<accession>S3D047</accession>
<sequence length="141" mass="15786">MSKATKRFVCINEPSASPSHPQQTLYNTKSSQLIIPLLSLFGTCIPLLASQKPFHASTFGPLPKRARAPIMLPGHGYTRADARELVWACGARLIEGGKRRVRSLGLHVRWRQILRSPAKIHRGYEDEDEDGGIQAKYKLVR</sequence>
<reference evidence="1 2" key="1">
    <citation type="journal article" date="2013" name="BMC Genomics">
        <title>Genomics-driven discovery of the pneumocandin biosynthetic gene cluster in the fungus Glarea lozoyensis.</title>
        <authorList>
            <person name="Chen L."/>
            <person name="Yue Q."/>
            <person name="Zhang X."/>
            <person name="Xiang M."/>
            <person name="Wang C."/>
            <person name="Li S."/>
            <person name="Che Y."/>
            <person name="Ortiz-Lopez F.J."/>
            <person name="Bills G.F."/>
            <person name="Liu X."/>
            <person name="An Z."/>
        </authorList>
    </citation>
    <scope>NUCLEOTIDE SEQUENCE [LARGE SCALE GENOMIC DNA]</scope>
    <source>
        <strain evidence="2">ATCC 20868 / MF5171</strain>
    </source>
</reference>
<gene>
    <name evidence="1" type="ORF">GLAREA_01348</name>
</gene>
<evidence type="ECO:0000313" key="1">
    <source>
        <dbReference type="EMBL" id="EPE25436.1"/>
    </source>
</evidence>
<dbReference type="KEGG" id="glz:GLAREA_01348"/>
<dbReference type="HOGENOM" id="CLU_1825473_0_0_1"/>
<evidence type="ECO:0000313" key="2">
    <source>
        <dbReference type="Proteomes" id="UP000016922"/>
    </source>
</evidence>
<dbReference type="GeneID" id="19460406"/>
<organism evidence="1 2">
    <name type="scientific">Glarea lozoyensis (strain ATCC 20868 / MF5171)</name>
    <dbReference type="NCBI Taxonomy" id="1116229"/>
    <lineage>
        <taxon>Eukaryota</taxon>
        <taxon>Fungi</taxon>
        <taxon>Dikarya</taxon>
        <taxon>Ascomycota</taxon>
        <taxon>Pezizomycotina</taxon>
        <taxon>Leotiomycetes</taxon>
        <taxon>Helotiales</taxon>
        <taxon>Helotiaceae</taxon>
        <taxon>Glarea</taxon>
    </lineage>
</organism>